<comment type="caution">
    <text evidence="1">The sequence shown here is derived from an EMBL/GenBank/DDBJ whole genome shotgun (WGS) entry which is preliminary data.</text>
</comment>
<name>A0AAV7KB10_9METZ</name>
<protein>
    <submittedName>
        <fullName evidence="1">Uncharacterized protein</fullName>
    </submittedName>
</protein>
<dbReference type="Proteomes" id="UP001165289">
    <property type="component" value="Unassembled WGS sequence"/>
</dbReference>
<proteinExistence type="predicted"/>
<dbReference type="AlphaFoldDB" id="A0AAV7KB10"/>
<evidence type="ECO:0000313" key="2">
    <source>
        <dbReference type="Proteomes" id="UP001165289"/>
    </source>
</evidence>
<gene>
    <name evidence="1" type="ORF">LOD99_11094</name>
</gene>
<keyword evidence="2" id="KW-1185">Reference proteome</keyword>
<reference evidence="1 2" key="1">
    <citation type="journal article" date="2023" name="BMC Biol.">
        <title>The compact genome of the sponge Oopsacas minuta (Hexactinellida) is lacking key metazoan core genes.</title>
        <authorList>
            <person name="Santini S."/>
            <person name="Schenkelaars Q."/>
            <person name="Jourda C."/>
            <person name="Duchesne M."/>
            <person name="Belahbib H."/>
            <person name="Rocher C."/>
            <person name="Selva M."/>
            <person name="Riesgo A."/>
            <person name="Vervoort M."/>
            <person name="Leys S.P."/>
            <person name="Kodjabachian L."/>
            <person name="Le Bivic A."/>
            <person name="Borchiellini C."/>
            <person name="Claverie J.M."/>
            <person name="Renard E."/>
        </authorList>
    </citation>
    <scope>NUCLEOTIDE SEQUENCE [LARGE SCALE GENOMIC DNA]</scope>
    <source>
        <strain evidence="1">SPO-2</strain>
    </source>
</reference>
<organism evidence="1 2">
    <name type="scientific">Oopsacas minuta</name>
    <dbReference type="NCBI Taxonomy" id="111878"/>
    <lineage>
        <taxon>Eukaryota</taxon>
        <taxon>Metazoa</taxon>
        <taxon>Porifera</taxon>
        <taxon>Hexactinellida</taxon>
        <taxon>Hexasterophora</taxon>
        <taxon>Lyssacinosida</taxon>
        <taxon>Leucopsacidae</taxon>
        <taxon>Oopsacas</taxon>
    </lineage>
</organism>
<dbReference type="EMBL" id="JAKMXF010000098">
    <property type="protein sequence ID" value="KAI6658334.1"/>
    <property type="molecule type" value="Genomic_DNA"/>
</dbReference>
<sequence length="80" mass="8973">MNQTSGLLDEEITITKDTMADEIEEQDIDENIPATQNDVKNLTSIVLEGEILVYGGCRPTKPFPEFEKDDVLFLSLNITI</sequence>
<evidence type="ECO:0000313" key="1">
    <source>
        <dbReference type="EMBL" id="KAI6658334.1"/>
    </source>
</evidence>
<accession>A0AAV7KB10</accession>